<evidence type="ECO:0000259" key="7">
    <source>
        <dbReference type="Pfam" id="PF01336"/>
    </source>
</evidence>
<organism evidence="8">
    <name type="scientific">marine metagenome</name>
    <dbReference type="NCBI Taxonomy" id="408172"/>
    <lineage>
        <taxon>unclassified sequences</taxon>
        <taxon>metagenomes</taxon>
        <taxon>ecological metagenomes</taxon>
    </lineage>
</organism>
<dbReference type="Pfam" id="PF00152">
    <property type="entry name" value="tRNA-synt_2"/>
    <property type="match status" value="1"/>
</dbReference>
<dbReference type="GO" id="GO:0003676">
    <property type="term" value="F:nucleic acid binding"/>
    <property type="evidence" value="ECO:0007669"/>
    <property type="project" value="InterPro"/>
</dbReference>
<dbReference type="GO" id="GO:0006421">
    <property type="term" value="P:asparaginyl-tRNA aminoacylation"/>
    <property type="evidence" value="ECO:0007669"/>
    <property type="project" value="TreeGrafter"/>
</dbReference>
<dbReference type="PANTHER" id="PTHR22594:SF34">
    <property type="entry name" value="ASPARAGINE--TRNA LIGASE, MITOCHONDRIAL-RELATED"/>
    <property type="match status" value="1"/>
</dbReference>
<dbReference type="SUPFAM" id="SSF55681">
    <property type="entry name" value="Class II aaRS and biotin synthetases"/>
    <property type="match status" value="1"/>
</dbReference>
<dbReference type="SUPFAM" id="SSF50249">
    <property type="entry name" value="Nucleic acid-binding proteins"/>
    <property type="match status" value="1"/>
</dbReference>
<evidence type="ECO:0000256" key="5">
    <source>
        <dbReference type="ARBA" id="ARBA00023146"/>
    </source>
</evidence>
<proteinExistence type="predicted"/>
<keyword evidence="3" id="KW-0067">ATP-binding</keyword>
<dbReference type="Gene3D" id="3.30.930.10">
    <property type="entry name" value="Bira Bifunctional Protein, Domain 2"/>
    <property type="match status" value="1"/>
</dbReference>
<dbReference type="InterPro" id="IPR012340">
    <property type="entry name" value="NA-bd_OB-fold"/>
</dbReference>
<evidence type="ECO:0000313" key="8">
    <source>
        <dbReference type="EMBL" id="SVD95075.1"/>
    </source>
</evidence>
<dbReference type="InterPro" id="IPR045864">
    <property type="entry name" value="aa-tRNA-synth_II/BPL/LPL"/>
</dbReference>
<keyword evidence="1" id="KW-0436">Ligase</keyword>
<gene>
    <name evidence="8" type="ORF">METZ01_LOCUS447929</name>
</gene>
<evidence type="ECO:0000256" key="1">
    <source>
        <dbReference type="ARBA" id="ARBA00022598"/>
    </source>
</evidence>
<evidence type="ECO:0000256" key="3">
    <source>
        <dbReference type="ARBA" id="ARBA00022840"/>
    </source>
</evidence>
<dbReference type="GO" id="GO:0005524">
    <property type="term" value="F:ATP binding"/>
    <property type="evidence" value="ECO:0007669"/>
    <property type="project" value="UniProtKB-KW"/>
</dbReference>
<dbReference type="GO" id="GO:0004812">
    <property type="term" value="F:aminoacyl-tRNA ligase activity"/>
    <property type="evidence" value="ECO:0007669"/>
    <property type="project" value="UniProtKB-KW"/>
</dbReference>
<keyword evidence="5" id="KW-0030">Aminoacyl-tRNA synthetase</keyword>
<evidence type="ECO:0000256" key="2">
    <source>
        <dbReference type="ARBA" id="ARBA00022741"/>
    </source>
</evidence>
<dbReference type="InterPro" id="IPR004365">
    <property type="entry name" value="NA-bd_OB_tRNA"/>
</dbReference>
<name>A0A382ZJ25_9ZZZZ</name>
<dbReference type="AlphaFoldDB" id="A0A382ZJ25"/>
<keyword evidence="2" id="KW-0547">Nucleotide-binding</keyword>
<accession>A0A382ZJ25</accession>
<evidence type="ECO:0008006" key="9">
    <source>
        <dbReference type="Google" id="ProtNLM"/>
    </source>
</evidence>
<reference evidence="8" key="1">
    <citation type="submission" date="2018-05" db="EMBL/GenBank/DDBJ databases">
        <authorList>
            <person name="Lanie J.A."/>
            <person name="Ng W.-L."/>
            <person name="Kazmierczak K.M."/>
            <person name="Andrzejewski T.M."/>
            <person name="Davidsen T.M."/>
            <person name="Wayne K.J."/>
            <person name="Tettelin H."/>
            <person name="Glass J.I."/>
            <person name="Rusch D."/>
            <person name="Podicherti R."/>
            <person name="Tsui H.-C.T."/>
            <person name="Winkler M.E."/>
        </authorList>
    </citation>
    <scope>NUCLEOTIDE SEQUENCE</scope>
</reference>
<dbReference type="Pfam" id="PF01336">
    <property type="entry name" value="tRNA_anti-codon"/>
    <property type="match status" value="1"/>
</dbReference>
<feature type="non-terminal residue" evidence="8">
    <location>
        <position position="180"/>
    </location>
</feature>
<protein>
    <recommendedName>
        <fullName evidence="9">Asparagine--tRNA ligase</fullName>
    </recommendedName>
</protein>
<evidence type="ECO:0000259" key="6">
    <source>
        <dbReference type="Pfam" id="PF00152"/>
    </source>
</evidence>
<dbReference type="EMBL" id="UINC01184043">
    <property type="protein sequence ID" value="SVD95075.1"/>
    <property type="molecule type" value="Genomic_DNA"/>
</dbReference>
<sequence>MQRSKIKDIFAQDQAGGDVLVQGWVKTRRSSKSVTFVQITDGSTLQDLQIVIDEENTDHDSASGLTTGCSVSVEGVLVESPGQGQKYEVQAKTLTILGDSDPETYPLQKKRHSPEFLREIAHLRPRTNTFGAMARVRNSVAYAIHSFFQDRDFQFIQTPIITASDAEGAGPMFQVSTLDL</sequence>
<feature type="domain" description="Aminoacyl-tRNA synthetase class II (D/K/N)" evidence="6">
    <location>
        <begin position="119"/>
        <end position="176"/>
    </location>
</feature>
<keyword evidence="4" id="KW-0648">Protein biosynthesis</keyword>
<feature type="domain" description="OB" evidence="7">
    <location>
        <begin position="19"/>
        <end position="97"/>
    </location>
</feature>
<evidence type="ECO:0000256" key="4">
    <source>
        <dbReference type="ARBA" id="ARBA00022917"/>
    </source>
</evidence>
<dbReference type="Gene3D" id="2.40.50.140">
    <property type="entry name" value="Nucleic acid-binding proteins"/>
    <property type="match status" value="1"/>
</dbReference>
<dbReference type="CDD" id="cd04318">
    <property type="entry name" value="EcAsnRS_like_N"/>
    <property type="match status" value="1"/>
</dbReference>
<dbReference type="InterPro" id="IPR004364">
    <property type="entry name" value="Aa-tRNA-synt_II"/>
</dbReference>
<dbReference type="PANTHER" id="PTHR22594">
    <property type="entry name" value="ASPARTYL/LYSYL-TRNA SYNTHETASE"/>
    <property type="match status" value="1"/>
</dbReference>